<organism evidence="1 2">
    <name type="scientific">Mucilaginibacter jinjuensis</name>
    <dbReference type="NCBI Taxonomy" id="1176721"/>
    <lineage>
        <taxon>Bacteria</taxon>
        <taxon>Pseudomonadati</taxon>
        <taxon>Bacteroidota</taxon>
        <taxon>Sphingobacteriia</taxon>
        <taxon>Sphingobacteriales</taxon>
        <taxon>Sphingobacteriaceae</taxon>
        <taxon>Mucilaginibacter</taxon>
    </lineage>
</organism>
<dbReference type="EMBL" id="CP117167">
    <property type="protein sequence ID" value="WCT11458.1"/>
    <property type="molecule type" value="Genomic_DNA"/>
</dbReference>
<dbReference type="PROSITE" id="PS51257">
    <property type="entry name" value="PROKAR_LIPOPROTEIN"/>
    <property type="match status" value="1"/>
</dbReference>
<dbReference type="Proteomes" id="UP001216139">
    <property type="component" value="Chromosome"/>
</dbReference>
<evidence type="ECO:0000313" key="2">
    <source>
        <dbReference type="Proteomes" id="UP001216139"/>
    </source>
</evidence>
<gene>
    <name evidence="1" type="ORF">PQO05_22215</name>
</gene>
<protein>
    <recommendedName>
        <fullName evidence="3">Carboxypeptidase family protein</fullName>
    </recommendedName>
</protein>
<reference evidence="1 2" key="1">
    <citation type="submission" date="2023-02" db="EMBL/GenBank/DDBJ databases">
        <title>Genome sequence of Mucilaginibacter jinjuensis strain KACC 16571.</title>
        <authorList>
            <person name="Kim S."/>
            <person name="Heo J."/>
            <person name="Kwon S.-W."/>
        </authorList>
    </citation>
    <scope>NUCLEOTIDE SEQUENCE [LARGE SCALE GENOMIC DNA]</scope>
    <source>
        <strain evidence="1 2">KACC 16571</strain>
    </source>
</reference>
<sequence length="147" mass="16198">MKIFLVISAFMLMACHTMKPPAITQGLSGYVYRESGNQMPSPNRKTRKPKGLKCDLYIYQPTTLQQTVGSNPVFTSVNSKLVTIVHSDSTGYYIVKLPAGRYSVFISTDKKSFFADESDGSGTLNPAEVIADKVTARNFTLRLGAVY</sequence>
<proteinExistence type="predicted"/>
<evidence type="ECO:0008006" key="3">
    <source>
        <dbReference type="Google" id="ProtNLM"/>
    </source>
</evidence>
<keyword evidence="2" id="KW-1185">Reference proteome</keyword>
<accession>A0ABY7T5D7</accession>
<evidence type="ECO:0000313" key="1">
    <source>
        <dbReference type="EMBL" id="WCT11458.1"/>
    </source>
</evidence>
<name>A0ABY7T5D7_9SPHI</name>
<dbReference type="RefSeq" id="WP_273629646.1">
    <property type="nucleotide sequence ID" value="NZ_CP117167.1"/>
</dbReference>